<evidence type="ECO:0000259" key="9">
    <source>
        <dbReference type="Pfam" id="PF00347"/>
    </source>
</evidence>
<dbReference type="GO" id="GO:0002181">
    <property type="term" value="P:cytoplasmic translation"/>
    <property type="evidence" value="ECO:0007669"/>
    <property type="project" value="TreeGrafter"/>
</dbReference>
<comment type="function">
    <text evidence="6 8">This protein binds to the 23S rRNA, and is important in its secondary structure. It is located near the subunit interface in the base of the L7/L12 stalk, and near the tRNA binding site of the peptidyltransferase center.</text>
</comment>
<dbReference type="PANTHER" id="PTHR11655:SF14">
    <property type="entry name" value="LARGE RIBOSOMAL SUBUNIT PROTEIN UL6M"/>
    <property type="match status" value="1"/>
</dbReference>
<evidence type="ECO:0000256" key="7">
    <source>
        <dbReference type="RuleBase" id="RU003869"/>
    </source>
</evidence>
<dbReference type="PIRSF" id="PIRSF002162">
    <property type="entry name" value="Ribosomal_L6"/>
    <property type="match status" value="1"/>
</dbReference>
<comment type="similarity">
    <text evidence="1 6 7">Belongs to the universal ribosomal protein uL6 family.</text>
</comment>
<protein>
    <recommendedName>
        <fullName evidence="6">Large ribosomal subunit protein uL6</fullName>
    </recommendedName>
</protein>
<dbReference type="PRINTS" id="PR00059">
    <property type="entry name" value="RIBOSOMALL6"/>
</dbReference>
<dbReference type="Pfam" id="PF00347">
    <property type="entry name" value="Ribosomal_L6"/>
    <property type="match status" value="2"/>
</dbReference>
<proteinExistence type="inferred from homology"/>
<dbReference type="FunFam" id="3.90.930.12:FF:000001">
    <property type="entry name" value="50S ribosomal protein L6"/>
    <property type="match status" value="1"/>
</dbReference>
<keyword evidence="5 6" id="KW-0687">Ribonucleoprotein</keyword>
<evidence type="ECO:0000256" key="3">
    <source>
        <dbReference type="ARBA" id="ARBA00022884"/>
    </source>
</evidence>
<evidence type="ECO:0000256" key="1">
    <source>
        <dbReference type="ARBA" id="ARBA00009356"/>
    </source>
</evidence>
<dbReference type="FunFam" id="3.90.930.12:FF:000002">
    <property type="entry name" value="50S ribosomal protein L6"/>
    <property type="match status" value="1"/>
</dbReference>
<dbReference type="InterPro" id="IPR020040">
    <property type="entry name" value="Ribosomal_uL6_a/b-dom"/>
</dbReference>
<evidence type="ECO:0000256" key="5">
    <source>
        <dbReference type="ARBA" id="ARBA00023274"/>
    </source>
</evidence>
<evidence type="ECO:0000256" key="6">
    <source>
        <dbReference type="HAMAP-Rule" id="MF_01365"/>
    </source>
</evidence>
<dbReference type="GO" id="GO:0022625">
    <property type="term" value="C:cytosolic large ribosomal subunit"/>
    <property type="evidence" value="ECO:0007669"/>
    <property type="project" value="UniProtKB-UniRule"/>
</dbReference>
<keyword evidence="3 6" id="KW-0694">RNA-binding</keyword>
<dbReference type="SUPFAM" id="SSF56053">
    <property type="entry name" value="Ribosomal protein L6"/>
    <property type="match status" value="2"/>
</dbReference>
<feature type="domain" description="Large ribosomal subunit protein uL6 alpha-beta" evidence="9">
    <location>
        <begin position="33"/>
        <end position="103"/>
    </location>
</feature>
<evidence type="ECO:0000313" key="10">
    <source>
        <dbReference type="EMBL" id="SIR98845.1"/>
    </source>
</evidence>
<evidence type="ECO:0000256" key="4">
    <source>
        <dbReference type="ARBA" id="ARBA00022980"/>
    </source>
</evidence>
<gene>
    <name evidence="6" type="primary">rplF</name>
    <name evidence="10" type="ORF">SAMN02745664_11256</name>
</gene>
<comment type="subunit">
    <text evidence="6">Part of the 50S ribosomal subunit.</text>
</comment>
<reference evidence="11" key="1">
    <citation type="submission" date="2017-01" db="EMBL/GenBank/DDBJ databases">
        <authorList>
            <person name="Varghese N."/>
            <person name="Submissions S."/>
        </authorList>
    </citation>
    <scope>NUCLEOTIDE SEQUENCE [LARGE SCALE GENOMIC DNA]</scope>
    <source>
        <strain evidence="11">DSM 21768</strain>
    </source>
</reference>
<dbReference type="Proteomes" id="UP000187495">
    <property type="component" value="Unassembled WGS sequence"/>
</dbReference>
<dbReference type="InterPro" id="IPR002358">
    <property type="entry name" value="Ribosomal_uL6_CS"/>
</dbReference>
<evidence type="ECO:0000256" key="8">
    <source>
        <dbReference type="RuleBase" id="RU003870"/>
    </source>
</evidence>
<dbReference type="NCBIfam" id="TIGR03654">
    <property type="entry name" value="L6_bact"/>
    <property type="match status" value="1"/>
</dbReference>
<organism evidence="10 11">
    <name type="scientific">Moraxella cuniculi DSM 21768</name>
    <dbReference type="NCBI Taxonomy" id="1122245"/>
    <lineage>
        <taxon>Bacteria</taxon>
        <taxon>Pseudomonadati</taxon>
        <taxon>Pseudomonadota</taxon>
        <taxon>Gammaproteobacteria</taxon>
        <taxon>Moraxellales</taxon>
        <taxon>Moraxellaceae</taxon>
        <taxon>Moraxella</taxon>
    </lineage>
</organism>
<dbReference type="InterPro" id="IPR000702">
    <property type="entry name" value="Ribosomal_uL6-like"/>
</dbReference>
<dbReference type="PANTHER" id="PTHR11655">
    <property type="entry name" value="60S/50S RIBOSOMAL PROTEIN L6/L9"/>
    <property type="match status" value="1"/>
</dbReference>
<dbReference type="EMBL" id="FTNU01000012">
    <property type="protein sequence ID" value="SIR98845.1"/>
    <property type="molecule type" value="Genomic_DNA"/>
</dbReference>
<evidence type="ECO:0000313" key="11">
    <source>
        <dbReference type="Proteomes" id="UP000187495"/>
    </source>
</evidence>
<dbReference type="GO" id="GO:0003735">
    <property type="term" value="F:structural constituent of ribosome"/>
    <property type="evidence" value="ECO:0007669"/>
    <property type="project" value="UniProtKB-UniRule"/>
</dbReference>
<dbReference type="AlphaFoldDB" id="A0A1N7FF36"/>
<dbReference type="GO" id="GO:0019843">
    <property type="term" value="F:rRNA binding"/>
    <property type="evidence" value="ECO:0007669"/>
    <property type="project" value="UniProtKB-UniRule"/>
</dbReference>
<keyword evidence="2 6" id="KW-0699">rRNA-binding</keyword>
<dbReference type="STRING" id="34061.B0189_04260"/>
<feature type="domain" description="Large ribosomal subunit protein uL6 alpha-beta" evidence="9">
    <location>
        <begin position="111"/>
        <end position="185"/>
    </location>
</feature>
<dbReference type="Gene3D" id="3.90.930.12">
    <property type="entry name" value="Ribosomal protein L6, alpha-beta domain"/>
    <property type="match status" value="2"/>
</dbReference>
<name>A0A1N7FF36_9GAMM</name>
<accession>A0A1N7FF36</accession>
<evidence type="ECO:0000256" key="2">
    <source>
        <dbReference type="ARBA" id="ARBA00022730"/>
    </source>
</evidence>
<dbReference type="HAMAP" id="MF_01365_B">
    <property type="entry name" value="Ribosomal_uL6_B"/>
    <property type="match status" value="1"/>
</dbReference>
<dbReference type="InterPro" id="IPR019906">
    <property type="entry name" value="Ribosomal_uL6_bac-type"/>
</dbReference>
<keyword evidence="11" id="KW-1185">Reference proteome</keyword>
<keyword evidence="4 6" id="KW-0689">Ribosomal protein</keyword>
<dbReference type="InterPro" id="IPR036789">
    <property type="entry name" value="Ribosomal_uL6-like_a/b-dom_sf"/>
</dbReference>
<dbReference type="PROSITE" id="PS00525">
    <property type="entry name" value="RIBOSOMAL_L6_1"/>
    <property type="match status" value="1"/>
</dbReference>
<sequence length="198" mass="21623">MPVSFFVATNFGSLIYLKENPMSRVAKAPVTLPAGTSVTLNDRQVEVKGKNGTLSLSLHELVELKQEDGVITLSPVADTKEAWMHTGTVRALLNNMVKGVSEGFERRLQLIGVGYRAQVAGNKVNLSLGFSHPIEYTLPEGVSAESPSQTEIVLKSSDKQKLGQAAAKIRSFRPPEPYKGKGVRYSDEVVLRKEAKKK</sequence>